<dbReference type="Pfam" id="PF17716">
    <property type="entry name" value="RIMC1"/>
    <property type="match status" value="2"/>
</dbReference>
<name>A0A3M6TKN1_POCDA</name>
<evidence type="ECO:0000313" key="2">
    <source>
        <dbReference type="Proteomes" id="UP000275408"/>
    </source>
</evidence>
<dbReference type="InterPro" id="IPR037657">
    <property type="entry name" value="RIMC1"/>
</dbReference>
<gene>
    <name evidence="1" type="ORF">pdam_00020944</name>
</gene>
<dbReference type="GO" id="GO:0000423">
    <property type="term" value="P:mitophagy"/>
    <property type="evidence" value="ECO:0007669"/>
    <property type="project" value="InterPro"/>
</dbReference>
<feature type="non-terminal residue" evidence="1">
    <location>
        <position position="1"/>
    </location>
</feature>
<dbReference type="PANTHER" id="PTHR28494">
    <property type="entry name" value="UPF0600 PROTEIN C5ORF51"/>
    <property type="match status" value="1"/>
</dbReference>
<dbReference type="EMBL" id="RCHS01003430">
    <property type="protein sequence ID" value="RMX41955.1"/>
    <property type="molecule type" value="Genomic_DNA"/>
</dbReference>
<accession>A0A3M6TKN1</accession>
<comment type="caution">
    <text evidence="1">The sequence shown here is derived from an EMBL/GenBank/DDBJ whole genome shotgun (WGS) entry which is preliminary data.</text>
</comment>
<dbReference type="Proteomes" id="UP000275408">
    <property type="component" value="Unassembled WGS sequence"/>
</dbReference>
<dbReference type="AlphaFoldDB" id="A0A3M6TKN1"/>
<sequence length="362" mass="41107">AYLTYPNGASLLFTCRLIKNRNMADEANETSESESVVDPAMVTLIGKVNSLHEECIKIRQSTSDAGELNLLEKAEAKCKMCLQLLETGQAAAGKKAVLFKVLQHYSQALLDETYVLECRLVNADFPEDRCKGDIKHLIGTAIFFWIKFFFQGWLLKNNGSSNKDWGEVSSCQLDQPEELVKEMLGSEYKSGQILGSDILECLFWRRGALFYMYCHTLFNDPQRRKLDTTHIRQCAESGVKYLEAMLCVRSPLMMDAMTDVSAKNEDMMQLLKEGIFSDTHLLALMYSGELCYWHWKIVKETTTDQSVKESSDADENCSGNFNSVSNGRRLLQKFVNIVQDCFKGRGWDCSRAEQILAEFPEC</sequence>
<dbReference type="OrthoDB" id="6135810at2759"/>
<dbReference type="PANTHER" id="PTHR28494:SF1">
    <property type="entry name" value="RAB7A-INTERACTING MON1-CCZ1 COMPLEX SUBUNIT 1"/>
    <property type="match status" value="1"/>
</dbReference>
<reference evidence="1 2" key="1">
    <citation type="journal article" date="2018" name="Sci. Rep.">
        <title>Comparative analysis of the Pocillopora damicornis genome highlights role of immune system in coral evolution.</title>
        <authorList>
            <person name="Cunning R."/>
            <person name="Bay R.A."/>
            <person name="Gillette P."/>
            <person name="Baker A.C."/>
            <person name="Traylor-Knowles N."/>
        </authorList>
    </citation>
    <scope>NUCLEOTIDE SEQUENCE [LARGE SCALE GENOMIC DNA]</scope>
    <source>
        <strain evidence="1">RSMAS</strain>
        <tissue evidence="1">Whole animal</tissue>
    </source>
</reference>
<proteinExistence type="predicted"/>
<protein>
    <submittedName>
        <fullName evidence="1">Uncharacterized protein</fullName>
    </submittedName>
</protein>
<keyword evidence="2" id="KW-1185">Reference proteome</keyword>
<evidence type="ECO:0000313" key="1">
    <source>
        <dbReference type="EMBL" id="RMX41955.1"/>
    </source>
</evidence>
<organism evidence="1 2">
    <name type="scientific">Pocillopora damicornis</name>
    <name type="common">Cauliflower coral</name>
    <name type="synonym">Millepora damicornis</name>
    <dbReference type="NCBI Taxonomy" id="46731"/>
    <lineage>
        <taxon>Eukaryota</taxon>
        <taxon>Metazoa</taxon>
        <taxon>Cnidaria</taxon>
        <taxon>Anthozoa</taxon>
        <taxon>Hexacorallia</taxon>
        <taxon>Scleractinia</taxon>
        <taxon>Astrocoeniina</taxon>
        <taxon>Pocilloporidae</taxon>
        <taxon>Pocillopora</taxon>
    </lineage>
</organism>